<dbReference type="Proteomes" id="UP000198994">
    <property type="component" value="Unassembled WGS sequence"/>
</dbReference>
<evidence type="ECO:0000256" key="2">
    <source>
        <dbReference type="ARBA" id="ARBA00022741"/>
    </source>
</evidence>
<dbReference type="FunFam" id="3.40.50.300:FF:000421">
    <property type="entry name" value="Branched-chain amino acid ABC transporter ATP-binding protein"/>
    <property type="match status" value="1"/>
</dbReference>
<dbReference type="Pfam" id="PF00005">
    <property type="entry name" value="ABC_tran"/>
    <property type="match status" value="1"/>
</dbReference>
<dbReference type="GO" id="GO:1903805">
    <property type="term" value="P:L-valine import across plasma membrane"/>
    <property type="evidence" value="ECO:0007669"/>
    <property type="project" value="TreeGrafter"/>
</dbReference>
<keyword evidence="6" id="KW-1185">Reference proteome</keyword>
<evidence type="ECO:0000256" key="3">
    <source>
        <dbReference type="ARBA" id="ARBA00022840"/>
    </source>
</evidence>
<dbReference type="OrthoDB" id="9806149at2"/>
<accession>A0A1G7F5T1</accession>
<dbReference type="Pfam" id="PF12399">
    <property type="entry name" value="BCA_ABC_TP_C"/>
    <property type="match status" value="1"/>
</dbReference>
<reference evidence="6" key="1">
    <citation type="submission" date="2016-10" db="EMBL/GenBank/DDBJ databases">
        <authorList>
            <person name="Varghese N."/>
            <person name="Submissions S."/>
        </authorList>
    </citation>
    <scope>NUCLEOTIDE SEQUENCE [LARGE SCALE GENOMIC DNA]</scope>
    <source>
        <strain evidence="6">DSM 10146</strain>
    </source>
</reference>
<dbReference type="EMBL" id="FNAV01000006">
    <property type="protein sequence ID" value="SDE71260.1"/>
    <property type="molecule type" value="Genomic_DNA"/>
</dbReference>
<dbReference type="GO" id="GO:0015808">
    <property type="term" value="P:L-alanine transport"/>
    <property type="evidence" value="ECO:0007669"/>
    <property type="project" value="TreeGrafter"/>
</dbReference>
<dbReference type="GO" id="GO:0005524">
    <property type="term" value="F:ATP binding"/>
    <property type="evidence" value="ECO:0007669"/>
    <property type="project" value="UniProtKB-KW"/>
</dbReference>
<feature type="domain" description="ABC transporter" evidence="4">
    <location>
        <begin position="13"/>
        <end position="261"/>
    </location>
</feature>
<dbReference type="InterPro" id="IPR003593">
    <property type="entry name" value="AAA+_ATPase"/>
</dbReference>
<dbReference type="Gene3D" id="3.40.50.300">
    <property type="entry name" value="P-loop containing nucleotide triphosphate hydrolases"/>
    <property type="match status" value="1"/>
</dbReference>
<dbReference type="GO" id="GO:1903806">
    <property type="term" value="P:L-isoleucine import across plasma membrane"/>
    <property type="evidence" value="ECO:0007669"/>
    <property type="project" value="TreeGrafter"/>
</dbReference>
<dbReference type="GO" id="GO:0015188">
    <property type="term" value="F:L-isoleucine transmembrane transporter activity"/>
    <property type="evidence" value="ECO:0007669"/>
    <property type="project" value="TreeGrafter"/>
</dbReference>
<dbReference type="GO" id="GO:0042941">
    <property type="term" value="P:D-alanine transmembrane transport"/>
    <property type="evidence" value="ECO:0007669"/>
    <property type="project" value="TreeGrafter"/>
</dbReference>
<dbReference type="PANTHER" id="PTHR45772">
    <property type="entry name" value="CONSERVED COMPONENT OF ABC TRANSPORTER FOR NATURAL AMINO ACIDS-RELATED"/>
    <property type="match status" value="1"/>
</dbReference>
<dbReference type="GO" id="GO:0016887">
    <property type="term" value="F:ATP hydrolysis activity"/>
    <property type="evidence" value="ECO:0007669"/>
    <property type="project" value="InterPro"/>
</dbReference>
<keyword evidence="1" id="KW-0813">Transport</keyword>
<dbReference type="InterPro" id="IPR051120">
    <property type="entry name" value="ABC_AA/LPS_Transport"/>
</dbReference>
<dbReference type="PANTHER" id="PTHR45772:SF7">
    <property type="entry name" value="AMINO ACID ABC TRANSPORTER ATP-BINDING PROTEIN"/>
    <property type="match status" value="1"/>
</dbReference>
<sequence length="269" mass="29326">MTETETNMTRPVLEARGIVRRFGGITAVDGVDVTVGQGEIVGLIGPNGSGKSTMVNLLTGELAPDKGTIRFAGKDITGVAPYRRARLGIARSFQMLRMFTSMSVEDNMLTATHIHMKRGLLSSLLNLPSARAEEDEVRARARDLLAMFELEQFAGRPVTALSIGQQRMVELARGVLSGPKLFLLDEPAAGLAPPNVDRLIALIKRMRDEFGISILLIEHDMRVVRELCDRVVVLDSGELIAEGHPETVVNDPAVIEAYIGKGWSRRAQA</sequence>
<dbReference type="GO" id="GO:0005304">
    <property type="term" value="F:L-valine transmembrane transporter activity"/>
    <property type="evidence" value="ECO:0007669"/>
    <property type="project" value="TreeGrafter"/>
</dbReference>
<name>A0A1G7F5T1_9RHOB</name>
<evidence type="ECO:0000313" key="6">
    <source>
        <dbReference type="Proteomes" id="UP000198994"/>
    </source>
</evidence>
<keyword evidence="3 5" id="KW-0067">ATP-binding</keyword>
<proteinExistence type="predicted"/>
<dbReference type="InterPro" id="IPR003439">
    <property type="entry name" value="ABC_transporter-like_ATP-bd"/>
</dbReference>
<evidence type="ECO:0000259" key="4">
    <source>
        <dbReference type="PROSITE" id="PS50893"/>
    </source>
</evidence>
<dbReference type="SUPFAM" id="SSF52540">
    <property type="entry name" value="P-loop containing nucleoside triphosphate hydrolases"/>
    <property type="match status" value="1"/>
</dbReference>
<dbReference type="RefSeq" id="WP_089959062.1">
    <property type="nucleotide sequence ID" value="NZ_FNAV01000006.1"/>
</dbReference>
<evidence type="ECO:0000256" key="1">
    <source>
        <dbReference type="ARBA" id="ARBA00022448"/>
    </source>
</evidence>
<dbReference type="InterPro" id="IPR027417">
    <property type="entry name" value="P-loop_NTPase"/>
</dbReference>
<dbReference type="AlphaFoldDB" id="A0A1G7F5T1"/>
<dbReference type="GO" id="GO:0015192">
    <property type="term" value="F:L-phenylalanine transmembrane transporter activity"/>
    <property type="evidence" value="ECO:0007669"/>
    <property type="project" value="TreeGrafter"/>
</dbReference>
<dbReference type="CDD" id="cd03219">
    <property type="entry name" value="ABC_Mj1267_LivG_branched"/>
    <property type="match status" value="1"/>
</dbReference>
<dbReference type="GO" id="GO:0005886">
    <property type="term" value="C:plasma membrane"/>
    <property type="evidence" value="ECO:0007669"/>
    <property type="project" value="TreeGrafter"/>
</dbReference>
<dbReference type="InterPro" id="IPR032823">
    <property type="entry name" value="BCA_ABC_TP_C"/>
</dbReference>
<evidence type="ECO:0000313" key="5">
    <source>
        <dbReference type="EMBL" id="SDE71260.1"/>
    </source>
</evidence>
<keyword evidence="2" id="KW-0547">Nucleotide-binding</keyword>
<gene>
    <name evidence="5" type="ORF">SAMN04488105_106286</name>
</gene>
<protein>
    <submittedName>
        <fullName evidence="5">Branched-chain amino acid transport system ATP-binding protein</fullName>
    </submittedName>
</protein>
<dbReference type="STRING" id="282683.SAMN04488105_106286"/>
<dbReference type="PROSITE" id="PS50893">
    <property type="entry name" value="ABC_TRANSPORTER_2"/>
    <property type="match status" value="1"/>
</dbReference>
<organism evidence="5 6">
    <name type="scientific">Salipiger thiooxidans</name>
    <dbReference type="NCBI Taxonomy" id="282683"/>
    <lineage>
        <taxon>Bacteria</taxon>
        <taxon>Pseudomonadati</taxon>
        <taxon>Pseudomonadota</taxon>
        <taxon>Alphaproteobacteria</taxon>
        <taxon>Rhodobacterales</taxon>
        <taxon>Roseobacteraceae</taxon>
        <taxon>Salipiger</taxon>
    </lineage>
</organism>
<dbReference type="SMART" id="SM00382">
    <property type="entry name" value="AAA"/>
    <property type="match status" value="1"/>
</dbReference>